<dbReference type="CDD" id="cd21203">
    <property type="entry name" value="CH_AtKIN14-like"/>
    <property type="match status" value="1"/>
</dbReference>
<dbReference type="SMART" id="SM00033">
    <property type="entry name" value="CH"/>
    <property type="match status" value="1"/>
</dbReference>
<keyword evidence="3" id="KW-0547">Nucleotide-binding</keyword>
<keyword evidence="2 3" id="KW-0505">Motor protein</keyword>
<organism evidence="7 8">
    <name type="scientific">Amborella trichopoda</name>
    <dbReference type="NCBI Taxonomy" id="13333"/>
    <lineage>
        <taxon>Eukaryota</taxon>
        <taxon>Viridiplantae</taxon>
        <taxon>Streptophyta</taxon>
        <taxon>Embryophyta</taxon>
        <taxon>Tracheophyta</taxon>
        <taxon>Spermatophyta</taxon>
        <taxon>Magnoliopsida</taxon>
        <taxon>Amborellales</taxon>
        <taxon>Amborellaceae</taxon>
        <taxon>Amborella</taxon>
    </lineage>
</organism>
<dbReference type="EMBL" id="KI392075">
    <property type="protein sequence ID" value="ERN19160.1"/>
    <property type="molecule type" value="Genomic_DNA"/>
</dbReference>
<dbReference type="SUPFAM" id="SSF47576">
    <property type="entry name" value="Calponin-homology domain, CH-domain"/>
    <property type="match status" value="1"/>
</dbReference>
<dbReference type="GO" id="GO:0015630">
    <property type="term" value="C:microtubule cytoskeleton"/>
    <property type="evidence" value="ECO:0000318"/>
    <property type="project" value="GO_Central"/>
</dbReference>
<dbReference type="SMART" id="SM00129">
    <property type="entry name" value="KISc"/>
    <property type="match status" value="1"/>
</dbReference>
<dbReference type="InterPro" id="IPR036872">
    <property type="entry name" value="CH_dom_sf"/>
</dbReference>
<dbReference type="GO" id="GO:0005524">
    <property type="term" value="F:ATP binding"/>
    <property type="evidence" value="ECO:0007669"/>
    <property type="project" value="UniProtKB-UniRule"/>
</dbReference>
<evidence type="ECO:0000256" key="4">
    <source>
        <dbReference type="SAM" id="MobiDB-lite"/>
    </source>
</evidence>
<dbReference type="Proteomes" id="UP000017836">
    <property type="component" value="Unassembled WGS sequence"/>
</dbReference>
<dbReference type="GO" id="GO:0008017">
    <property type="term" value="F:microtubule binding"/>
    <property type="evidence" value="ECO:0000318"/>
    <property type="project" value="GO_Central"/>
</dbReference>
<evidence type="ECO:0000313" key="8">
    <source>
        <dbReference type="Proteomes" id="UP000017836"/>
    </source>
</evidence>
<dbReference type="PANTHER" id="PTHR47972:SF28">
    <property type="entry name" value="KINESIN-LIKE PROTEIN KLP-3"/>
    <property type="match status" value="1"/>
</dbReference>
<dbReference type="Pfam" id="PF00307">
    <property type="entry name" value="CH"/>
    <property type="match status" value="1"/>
</dbReference>
<evidence type="ECO:0000256" key="3">
    <source>
        <dbReference type="PROSITE-ProRule" id="PRU00283"/>
    </source>
</evidence>
<dbReference type="AlphaFoldDB" id="U5DAD0"/>
<dbReference type="FunFam" id="1.10.418.10:FF:000067">
    <property type="entry name" value="kinesin-like protein KIN-14F"/>
    <property type="match status" value="1"/>
</dbReference>
<dbReference type="PROSITE" id="PS50067">
    <property type="entry name" value="KINESIN_MOTOR_2"/>
    <property type="match status" value="1"/>
</dbReference>
<evidence type="ECO:0000256" key="1">
    <source>
        <dbReference type="ARBA" id="ARBA00010899"/>
    </source>
</evidence>
<name>U5DAD0_AMBTC</name>
<dbReference type="InterPro" id="IPR001752">
    <property type="entry name" value="Kinesin_motor_dom"/>
</dbReference>
<dbReference type="InterPro" id="IPR027640">
    <property type="entry name" value="Kinesin-like_fam"/>
</dbReference>
<keyword evidence="3" id="KW-0067">ATP-binding</keyword>
<evidence type="ECO:0000313" key="7">
    <source>
        <dbReference type="EMBL" id="ERN19160.1"/>
    </source>
</evidence>
<dbReference type="PANTHER" id="PTHR47972">
    <property type="entry name" value="KINESIN-LIKE PROTEIN KLP-3"/>
    <property type="match status" value="1"/>
</dbReference>
<protein>
    <recommendedName>
        <fullName evidence="9">Kinesin motor domain-containing protein</fullName>
    </recommendedName>
</protein>
<feature type="compositionally biased region" description="Basic and acidic residues" evidence="4">
    <location>
        <begin position="1036"/>
        <end position="1050"/>
    </location>
</feature>
<dbReference type="Gene3D" id="3.40.850.10">
    <property type="entry name" value="Kinesin motor domain"/>
    <property type="match status" value="2"/>
</dbReference>
<dbReference type="Gramene" id="ERN19160">
    <property type="protein sequence ID" value="ERN19160"/>
    <property type="gene ID" value="AMTR_s00061p00165490"/>
</dbReference>
<evidence type="ECO:0000256" key="2">
    <source>
        <dbReference type="ARBA" id="ARBA00023175"/>
    </source>
</evidence>
<sequence>MPQESHCDSGVQQPIFTSPCKSFRGLKMLNNNHENSSLPEGGGQNRAIYDGLAMWKAEEAAYRRYQATEWLRQMDHGANETLSNEPSEEEFCLALRNGLILCNVLNKVNPGSVSKVVESPNLTVPLADGAAQSAIQYFENMRNFLVAVKELKLLTFEASDLEKGGSSTKVVDCILCLKGFHEWRQAGCNGIWRFGGITKTPWSIRGLPSSCQGAGNMVEPSENSSLLCEGRLSELLDLSSKIFLEESNTGVYLSSLFDRFGFKLLRTLLLDMKDSEDFTLNGMLLDNVLGKVTKEFNGMLLNRSNQVRLLLKDTLRGDDNYFSKDEFLEAFSRCLDWKPIEALADGLKKCSCGGMRGENQSKDHKGSIHEQQIDRQQKELGEIKFWYNETKEQLLCLQSNWEDELNNLDRHIHGLAAAASSYHKVLEENRQLYNQVMDLKGSIRVYCRVRPFLPGQSDGQSTVDYIGENGNIMIVNPDKSGKDARRMFTFNKVFGTNAMQDQVFADTQPLIRSVLDGYNVCIFAYGQTGSGKTYTMTGPELMDEDTWGVNYRALRDLFQISKDRMDVITYEVSVQMIEIYNEQVRDLLVADVRSTQDVLDLMKMGHRNRAVGATALNERSSRSHSVLTVHVQGTELASGSILRGCLHLVDLAGSERVDKSEAVGERLKEAQHINKSLSALGDVISALAQKSTHIPYRNSKLTQLLQDSLGGHAKTLMFVHINPEPNAYKETISTLKFAERVASVELGAASSNKESGEVKELKQEISNLKLALEKKEAEVEQLQGSKYSRSSSETQRTRIAVSPINLQRQASSASSKPEHNLQTTPVEFGSIEVRSHSSGKQRRPHHQRGYSDKELDLISPLVAPESPYNSRKLRSPSPPIRRSLSADRSALKSRAELETRGDKGINKSMAIPSTCKVSEQRGWAPQDLAKQDSISDMFYQLCRSNNPRKIYPEEEGQEEEQFKVPALSVRHGGVKKPKPEAKAKPKLSRTHGTDTALTQLSSKANTADMALTERASKSKRPPPSGSSKADVAANGEHSELDTEGSRKSDFSEPDMWVEHVLAVSTAHRVPREKKPNRSTMRNLSHVESRVLASMVDPFSSTKHENKPSNDITRHGREGAASIPDLRRSRSSPRGKFTFL</sequence>
<feature type="binding site" evidence="3">
    <location>
        <begin position="526"/>
        <end position="533"/>
    </location>
    <ligand>
        <name>ATP</name>
        <dbReference type="ChEBI" id="CHEBI:30616"/>
    </ligand>
</feature>
<dbReference type="GO" id="GO:0007017">
    <property type="term" value="P:microtubule-based process"/>
    <property type="evidence" value="ECO:0000318"/>
    <property type="project" value="GO_Central"/>
</dbReference>
<evidence type="ECO:0000259" key="6">
    <source>
        <dbReference type="PROSITE" id="PS50067"/>
    </source>
</evidence>
<feature type="compositionally biased region" description="Polar residues" evidence="4">
    <location>
        <begin position="782"/>
        <end position="794"/>
    </location>
</feature>
<dbReference type="Pfam" id="PF00225">
    <property type="entry name" value="Kinesin"/>
    <property type="match status" value="1"/>
</dbReference>
<feature type="compositionally biased region" description="Basic residues" evidence="4">
    <location>
        <begin position="837"/>
        <end position="848"/>
    </location>
</feature>
<feature type="domain" description="Calponin-homology (CH)" evidence="5">
    <location>
        <begin position="61"/>
        <end position="182"/>
    </location>
</feature>
<dbReference type="STRING" id="13333.U5DAD0"/>
<dbReference type="Gene3D" id="1.10.418.10">
    <property type="entry name" value="Calponin-like domain"/>
    <property type="match status" value="1"/>
</dbReference>
<dbReference type="Pfam" id="PF16796">
    <property type="entry name" value="Microtub_bd"/>
    <property type="match status" value="1"/>
</dbReference>
<dbReference type="InterPro" id="IPR036961">
    <property type="entry name" value="Kinesin_motor_dom_sf"/>
</dbReference>
<dbReference type="GO" id="GO:0007018">
    <property type="term" value="P:microtubule-based movement"/>
    <property type="evidence" value="ECO:0007669"/>
    <property type="project" value="InterPro"/>
</dbReference>
<proteinExistence type="inferred from homology"/>
<feature type="compositionally biased region" description="Polar residues" evidence="4">
    <location>
        <begin position="804"/>
        <end position="825"/>
    </location>
</feature>
<feature type="compositionally biased region" description="Basic and acidic residues" evidence="4">
    <location>
        <begin position="1101"/>
        <end position="1117"/>
    </location>
</feature>
<dbReference type="PROSITE" id="PS50021">
    <property type="entry name" value="CH"/>
    <property type="match status" value="1"/>
</dbReference>
<dbReference type="InterPro" id="IPR027417">
    <property type="entry name" value="P-loop_NTPase"/>
</dbReference>
<dbReference type="SUPFAM" id="SSF52540">
    <property type="entry name" value="P-loop containing nucleoside triphosphate hydrolases"/>
    <property type="match status" value="1"/>
</dbReference>
<dbReference type="HOGENOM" id="CLU_001485_0_0_1"/>
<dbReference type="eggNOG" id="KOG0239">
    <property type="taxonomic scope" value="Eukaryota"/>
</dbReference>
<dbReference type="GO" id="GO:0003777">
    <property type="term" value="F:microtubule motor activity"/>
    <property type="evidence" value="ECO:0007669"/>
    <property type="project" value="InterPro"/>
</dbReference>
<feature type="region of interest" description="Disordered" evidence="4">
    <location>
        <begin position="952"/>
        <end position="1139"/>
    </location>
</feature>
<dbReference type="PRINTS" id="PR00380">
    <property type="entry name" value="KINESINHEAVY"/>
</dbReference>
<feature type="compositionally biased region" description="Polar residues" evidence="4">
    <location>
        <begin position="993"/>
        <end position="1005"/>
    </location>
</feature>
<dbReference type="InterPro" id="IPR001715">
    <property type="entry name" value="CH_dom"/>
</dbReference>
<evidence type="ECO:0000259" key="5">
    <source>
        <dbReference type="PROSITE" id="PS50021"/>
    </source>
</evidence>
<feature type="region of interest" description="Disordered" evidence="4">
    <location>
        <begin position="779"/>
        <end position="909"/>
    </location>
</feature>
<dbReference type="FunFam" id="3.40.850.10:FF:000373">
    <property type="entry name" value="p-loop nucleoside triphosphate hydrolase superfamily protein with CH (Calponin Homology) domain"/>
    <property type="match status" value="1"/>
</dbReference>
<gene>
    <name evidence="7" type="ORF">AMTR_s00061p00165490</name>
</gene>
<reference evidence="8" key="1">
    <citation type="journal article" date="2013" name="Science">
        <title>The Amborella genome and the evolution of flowering plants.</title>
        <authorList>
            <consortium name="Amborella Genome Project"/>
        </authorList>
    </citation>
    <scope>NUCLEOTIDE SEQUENCE [LARGE SCALE GENOMIC DNA]</scope>
</reference>
<dbReference type="FunFam" id="3.40.850.10:FF:000111">
    <property type="entry name" value="p-loop nucleoside triphosphate hydrolase superfamily protein with CH (Calponin Homology) domain"/>
    <property type="match status" value="1"/>
</dbReference>
<comment type="similarity">
    <text evidence="1">Belongs to the TRAFAC class myosin-kinesin ATPase superfamily. Kinesin family. KIN-14 subfamily.</text>
</comment>
<accession>U5DAD0</accession>
<keyword evidence="8" id="KW-1185">Reference proteome</keyword>
<evidence type="ECO:0008006" key="9">
    <source>
        <dbReference type="Google" id="ProtNLM"/>
    </source>
</evidence>
<feature type="domain" description="Kinesin motor" evidence="6">
    <location>
        <begin position="442"/>
        <end position="744"/>
    </location>
</feature>
<dbReference type="InterPro" id="IPR031852">
    <property type="entry name" value="Vik1/Cik1_MT-bd"/>
</dbReference>
<feature type="compositionally biased region" description="Basic and acidic residues" evidence="4">
    <location>
        <begin position="889"/>
        <end position="905"/>
    </location>
</feature>